<keyword evidence="11" id="KW-0812">Transmembrane</keyword>
<comment type="subcellular location">
    <subcellularLocation>
        <location evidence="1">Mitochondrion membrane</location>
    </subcellularLocation>
</comment>
<dbReference type="PaxDb" id="8355-A0A1L8EM35"/>
<dbReference type="GO" id="GO:1902600">
    <property type="term" value="P:proton transmembrane transport"/>
    <property type="evidence" value="ECO:0007669"/>
    <property type="project" value="UniProtKB-KW"/>
</dbReference>
<dbReference type="GeneID" id="108702697"/>
<evidence type="ECO:0000256" key="8">
    <source>
        <dbReference type="ARBA" id="ARBA00023136"/>
    </source>
</evidence>
<dbReference type="GO" id="GO:0031966">
    <property type="term" value="C:mitochondrial membrane"/>
    <property type="evidence" value="ECO:0007669"/>
    <property type="project" value="UniProtKB-SubCell"/>
</dbReference>
<dbReference type="Proteomes" id="UP000186698">
    <property type="component" value="Chromosome 9_10S"/>
</dbReference>
<dbReference type="RefSeq" id="XP_018093804.1">
    <property type="nucleotide sequence ID" value="XM_018238315.2"/>
</dbReference>
<dbReference type="PANTHER" id="PTHR16270:SF5">
    <property type="entry name" value="HYPOTHETICAL LOC287798"/>
    <property type="match status" value="1"/>
</dbReference>
<accession>A0A1L8EM35</accession>
<dbReference type="KEGG" id="xla:108702697"/>
<keyword evidence="12" id="KW-1185">Reference proteome</keyword>
<organism evidence="13">
    <name type="scientific">Xenopus laevis</name>
    <name type="common">African clawed frog</name>
    <dbReference type="NCBI Taxonomy" id="8355"/>
    <lineage>
        <taxon>Eukaryota</taxon>
        <taxon>Metazoa</taxon>
        <taxon>Chordata</taxon>
        <taxon>Craniata</taxon>
        <taxon>Vertebrata</taxon>
        <taxon>Euteleostomi</taxon>
        <taxon>Amphibia</taxon>
        <taxon>Batrachia</taxon>
        <taxon>Anura</taxon>
        <taxon>Pipoidea</taxon>
        <taxon>Pipidae</taxon>
        <taxon>Xenopodinae</taxon>
        <taxon>Xenopus</taxon>
        <taxon>Xenopus</taxon>
    </lineage>
</organism>
<keyword evidence="7" id="KW-0496">Mitochondrion</keyword>
<evidence type="ECO:0000256" key="7">
    <source>
        <dbReference type="ARBA" id="ARBA00023128"/>
    </source>
</evidence>
<dbReference type="GO" id="GO:0045259">
    <property type="term" value="C:proton-transporting ATP synthase complex"/>
    <property type="evidence" value="ECO:0007669"/>
    <property type="project" value="UniProtKB-KW"/>
</dbReference>
<name>A0A1L8EM35_XENLA</name>
<evidence type="ECO:0000256" key="6">
    <source>
        <dbReference type="ARBA" id="ARBA00023065"/>
    </source>
</evidence>
<dbReference type="RefSeq" id="XP_018093802.1">
    <property type="nucleotide sequence ID" value="XM_018238313.2"/>
</dbReference>
<feature type="transmembrane region" description="Helical" evidence="11">
    <location>
        <begin position="459"/>
        <end position="478"/>
    </location>
</feature>
<proteinExistence type="inferred from homology"/>
<feature type="region of interest" description="Disordered" evidence="10">
    <location>
        <begin position="53"/>
        <end position="146"/>
    </location>
</feature>
<comment type="similarity">
    <text evidence="2">Belongs to the ATPase F chain family.</text>
</comment>
<evidence type="ECO:0000256" key="4">
    <source>
        <dbReference type="ARBA" id="ARBA00022547"/>
    </source>
</evidence>
<dbReference type="GO" id="GO:0006754">
    <property type="term" value="P:ATP biosynthetic process"/>
    <property type="evidence" value="ECO:0007669"/>
    <property type="project" value="UniProtKB-KW"/>
</dbReference>
<dbReference type="PANTHER" id="PTHR16270">
    <property type="entry name" value="HYPOTHETICAL LOC287798"/>
    <property type="match status" value="1"/>
</dbReference>
<keyword evidence="11" id="KW-1133">Transmembrane helix</keyword>
<keyword evidence="6" id="KW-0406">Ion transport</keyword>
<keyword evidence="4" id="KW-0138">CF(0)</keyword>
<evidence type="ECO:0000256" key="10">
    <source>
        <dbReference type="SAM" id="MobiDB-lite"/>
    </source>
</evidence>
<keyword evidence="9" id="KW-0066">ATP synthesis</keyword>
<dbReference type="OrthoDB" id="8921675at2759"/>
<dbReference type="InterPro" id="IPR037694">
    <property type="entry name" value="MTNAP1"/>
</dbReference>
<sequence length="490" mass="54907">MKAVSSPSQQVCPFCKKPFKRLKTHLPHCKLAKVDKNNGTDVVGTKTLAAESQLTGKKTKQQKNMLLESSEKKNKSKIGKTGELGKLLLDDSGHSTPSNVLSKITKKKKPNLKPKEQQQQVSLTTEKDQRRHLRAQKELSSGSGIPHSGILSIFGTKESLSSERECFEKDQKPHPIMKVKLSKEVENHSAMPAGILKNMDTKWNGTGNTGVQHKGCTWSNPTDLGHQIHGTADDTTLSKLPHSTESTTEWSTGESLATGKKEVWDHIKHSLERMNLDEQEQSATAAFHLSTSCVPCGTLALENAKKSLRATSTMDSIQNTVINHDIICSIQPMERNRQLFKNSSGPVLQQQATLTRSVVPACSLGLQWFPELYPNYISLRLILGRHNHGNIEWNTNKIHTPKKAHHEIPLALRNLMDVRMKELPTWIVNNFSIKTLPGAVQKAWGQYYSKYINVKKGGMGGLTMLLAGYCILSYSWNYGHIKQDRWRRYH</sequence>
<dbReference type="OMA" id="VWDHIKH"/>
<dbReference type="STRING" id="8355.A0A1L8EM35"/>
<evidence type="ECO:0000256" key="2">
    <source>
        <dbReference type="ARBA" id="ARBA00005895"/>
    </source>
</evidence>
<evidence type="ECO:0000256" key="5">
    <source>
        <dbReference type="ARBA" id="ARBA00022781"/>
    </source>
</evidence>
<evidence type="ECO:0000313" key="12">
    <source>
        <dbReference type="Proteomes" id="UP000186698"/>
    </source>
</evidence>
<reference evidence="13 14" key="1">
    <citation type="submission" date="2022-04" db="UniProtKB">
        <authorList>
            <consortium name="RefSeq"/>
        </authorList>
    </citation>
    <scope>IDENTIFICATION</scope>
    <source>
        <strain evidence="13 14">J_2021</strain>
        <tissue evidence="13 14">Erythrocytes</tissue>
    </source>
</reference>
<evidence type="ECO:0000256" key="3">
    <source>
        <dbReference type="ARBA" id="ARBA00022448"/>
    </source>
</evidence>
<keyword evidence="5" id="KW-0375">Hydrogen ion transport</keyword>
<evidence type="ECO:0000256" key="1">
    <source>
        <dbReference type="ARBA" id="ARBA00004325"/>
    </source>
</evidence>
<protein>
    <submittedName>
        <fullName evidence="13 14">Uncharacterized protein C17orf80 homolog</fullName>
    </submittedName>
</protein>
<dbReference type="InterPro" id="IPR019344">
    <property type="entry name" value="F1F0-ATPsyn_F_prd"/>
</dbReference>
<keyword evidence="3" id="KW-0813">Transport</keyword>
<evidence type="ECO:0000313" key="13">
    <source>
        <dbReference type="RefSeq" id="XP_018093802.1"/>
    </source>
</evidence>
<evidence type="ECO:0000256" key="9">
    <source>
        <dbReference type="ARBA" id="ARBA00023310"/>
    </source>
</evidence>
<evidence type="ECO:0000256" key="11">
    <source>
        <dbReference type="SAM" id="Phobius"/>
    </source>
</evidence>
<evidence type="ECO:0000313" key="14">
    <source>
        <dbReference type="RefSeq" id="XP_018093804.1"/>
    </source>
</evidence>
<gene>
    <name evidence="13 14" type="primary">LOC108702697</name>
</gene>
<dbReference type="AlphaFoldDB" id="A0A1L8EM35"/>
<keyword evidence="8 11" id="KW-0472">Membrane</keyword>
<dbReference type="Pfam" id="PF10206">
    <property type="entry name" value="WRW"/>
    <property type="match status" value="1"/>
</dbReference>
<dbReference type="CTD" id="108702697"/>